<dbReference type="InterPro" id="IPR004182">
    <property type="entry name" value="GRAM"/>
</dbReference>
<dbReference type="Pfam" id="PF02893">
    <property type="entry name" value="GRAM"/>
    <property type="match status" value="1"/>
</dbReference>
<feature type="compositionally biased region" description="Basic and acidic residues" evidence="6">
    <location>
        <begin position="49"/>
        <end position="66"/>
    </location>
</feature>
<protein>
    <recommendedName>
        <fullName evidence="8">VASt domain-containing protein</fullName>
    </recommendedName>
</protein>
<dbReference type="GO" id="GO:0005789">
    <property type="term" value="C:endoplasmic reticulum membrane"/>
    <property type="evidence" value="ECO:0007669"/>
    <property type="project" value="TreeGrafter"/>
</dbReference>
<evidence type="ECO:0000256" key="4">
    <source>
        <dbReference type="ARBA" id="ARBA00023136"/>
    </source>
</evidence>
<dbReference type="CDD" id="cd13220">
    <property type="entry name" value="PH-GRAM_GRAMDC"/>
    <property type="match status" value="1"/>
</dbReference>
<evidence type="ECO:0000256" key="2">
    <source>
        <dbReference type="ARBA" id="ARBA00022692"/>
    </source>
</evidence>
<sequence>MSYFLSASKLAVTEYAKSVNRDHKNKHEDNVSRSSDSGGPPVLELSRSLSHESNKDRKESSRNSDRSKKKSSWYNALYPTYKSRSEDFRRIFKDVPPEERLVVDYSCALQKDILVHGRLYVSQNYLCFYANIFRWETLVSLKWKDVTAITKEKTALVIPNAVLVCTETDKLFFTSFGARDKTYLMLFRVWQNALMDQVTTFWLMLQQMSMQEMWQWVHSCYGEELGLTSDDEDYIHPVLEEDKISNIGVPLSVDSFVEEFTESPLELPVDCHLDDSLPGLLYRHQQVSPHSPGKRVPGIASISLLSENLPTDMSDTTDSDADKHGGEFYTFVSLETHWKVSKSDLSRGSKTEMVRACSEDVGGRNPKRNDEDEEKDRKEAKKEMRGANNIYASERRRIETCKGGKGEAVVCSSQHEGRKIVRSIFPVHIDQLFTLLFTSSKFFLDFHTIRRTSDMNLSPWQQSPDSGLKQRVVTLTMPLSQSVGPKSTHVCETQIMLPCSKPGQLYAIDSDSVNSGIPYADSFYVTTHYCISRTGENECCLAVYCQIKYKKNVKAVPLFVSLLLGLLSGFIEKNTWSGLEDFHTSLTKALQVECDSGIGLGVKKKVRRRRRGLAGITPAEVARPIIGLVEGDGRTLSEMLSWGVMAILVFLVCLNALLYYKLWVLEEWTQNSSHSFTVMDLQVLRYVPTGSQLRSVTVMDLHVLRYVPTGSQIHSFTVMDLQVLRYVPTGSQVHSYTVMDPQVLRFSVTFRHRDGSTCSQVRSYRFSGTFLHRDGSTGSQVRSYRFSGTFLHSDGSTGSLVHSFTVMDLQVLWYIPTGSRVHSYSVWSEKNPIKGTPPKSQDEWLRLLQQQEALHNVEMQKWQKVLQAAVQLLRQTEESLSELQVSIHPLVSKKVLSVLKDTFAEEAAAAEALRGELPAEDVVTTETSREEL</sequence>
<evidence type="ECO:0000259" key="8">
    <source>
        <dbReference type="PROSITE" id="PS51778"/>
    </source>
</evidence>
<dbReference type="EMBL" id="OC317622">
    <property type="protein sequence ID" value="CAD7398039.1"/>
    <property type="molecule type" value="Genomic_DNA"/>
</dbReference>
<dbReference type="GO" id="GO:0120015">
    <property type="term" value="F:sterol transfer activity"/>
    <property type="evidence" value="ECO:0007669"/>
    <property type="project" value="TreeGrafter"/>
</dbReference>
<dbReference type="GO" id="GO:0032934">
    <property type="term" value="F:sterol binding"/>
    <property type="evidence" value="ECO:0007669"/>
    <property type="project" value="TreeGrafter"/>
</dbReference>
<dbReference type="GO" id="GO:0032366">
    <property type="term" value="P:intracellular sterol transport"/>
    <property type="evidence" value="ECO:0007669"/>
    <property type="project" value="TreeGrafter"/>
</dbReference>
<feature type="compositionally biased region" description="Basic and acidic residues" evidence="6">
    <location>
        <begin position="19"/>
        <end position="31"/>
    </location>
</feature>
<keyword evidence="2 7" id="KW-0812">Transmembrane</keyword>
<dbReference type="AlphaFoldDB" id="A0A7R9GVS9"/>
<dbReference type="FunFam" id="2.30.29.30:FF:000008">
    <property type="entry name" value="GRAM domain containing 1B"/>
    <property type="match status" value="1"/>
</dbReference>
<feature type="coiled-coil region" evidence="5">
    <location>
        <begin position="859"/>
        <end position="886"/>
    </location>
</feature>
<dbReference type="InterPro" id="IPR051482">
    <property type="entry name" value="Cholesterol_transport"/>
</dbReference>
<evidence type="ECO:0000313" key="9">
    <source>
        <dbReference type="EMBL" id="CAD7398039.1"/>
    </source>
</evidence>
<accession>A0A7R9GVS9</accession>
<dbReference type="GO" id="GO:0140268">
    <property type="term" value="C:endoplasmic reticulum-plasma membrane contact site"/>
    <property type="evidence" value="ECO:0007669"/>
    <property type="project" value="TreeGrafter"/>
</dbReference>
<keyword evidence="5" id="KW-0175">Coiled coil</keyword>
<feature type="domain" description="VASt" evidence="8">
    <location>
        <begin position="416"/>
        <end position="598"/>
    </location>
</feature>
<proteinExistence type="predicted"/>
<dbReference type="InterPro" id="IPR031968">
    <property type="entry name" value="VASt"/>
</dbReference>
<dbReference type="PANTHER" id="PTHR23319:SF4">
    <property type="entry name" value="GRAM DOMAIN CONTAINING 1B, ISOFORM E"/>
    <property type="match status" value="1"/>
</dbReference>
<name>A0A7R9GVS9_TIMCR</name>
<dbReference type="Pfam" id="PF16016">
    <property type="entry name" value="VASt"/>
    <property type="match status" value="1"/>
</dbReference>
<feature type="region of interest" description="Disordered" evidence="6">
    <location>
        <begin position="349"/>
        <end position="383"/>
    </location>
</feature>
<dbReference type="PROSITE" id="PS51778">
    <property type="entry name" value="VAST"/>
    <property type="match status" value="1"/>
</dbReference>
<reference evidence="9" key="1">
    <citation type="submission" date="2020-11" db="EMBL/GenBank/DDBJ databases">
        <authorList>
            <person name="Tran Van P."/>
        </authorList>
    </citation>
    <scope>NUCLEOTIDE SEQUENCE</scope>
</reference>
<evidence type="ECO:0000256" key="7">
    <source>
        <dbReference type="SAM" id="Phobius"/>
    </source>
</evidence>
<evidence type="ECO:0000256" key="1">
    <source>
        <dbReference type="ARBA" id="ARBA00004167"/>
    </source>
</evidence>
<evidence type="ECO:0000256" key="6">
    <source>
        <dbReference type="SAM" id="MobiDB-lite"/>
    </source>
</evidence>
<evidence type="ECO:0000256" key="3">
    <source>
        <dbReference type="ARBA" id="ARBA00022989"/>
    </source>
</evidence>
<feature type="transmembrane region" description="Helical" evidence="7">
    <location>
        <begin position="639"/>
        <end position="660"/>
    </location>
</feature>
<organism evidence="9">
    <name type="scientific">Timema cristinae</name>
    <name type="common">Walking stick</name>
    <dbReference type="NCBI Taxonomy" id="61476"/>
    <lineage>
        <taxon>Eukaryota</taxon>
        <taxon>Metazoa</taxon>
        <taxon>Ecdysozoa</taxon>
        <taxon>Arthropoda</taxon>
        <taxon>Hexapoda</taxon>
        <taxon>Insecta</taxon>
        <taxon>Pterygota</taxon>
        <taxon>Neoptera</taxon>
        <taxon>Polyneoptera</taxon>
        <taxon>Phasmatodea</taxon>
        <taxon>Timematodea</taxon>
        <taxon>Timematoidea</taxon>
        <taxon>Timematidae</taxon>
        <taxon>Timema</taxon>
    </lineage>
</organism>
<keyword evidence="3 7" id="KW-1133">Transmembrane helix</keyword>
<comment type="subcellular location">
    <subcellularLocation>
        <location evidence="1">Membrane</location>
        <topology evidence="1">Single-pass membrane protein</topology>
    </subcellularLocation>
</comment>
<dbReference type="PANTHER" id="PTHR23319">
    <property type="entry name" value="GRAM DOMAIN CONTAINING 1B, ISOFORM E"/>
    <property type="match status" value="1"/>
</dbReference>
<dbReference type="GO" id="GO:0005886">
    <property type="term" value="C:plasma membrane"/>
    <property type="evidence" value="ECO:0007669"/>
    <property type="project" value="TreeGrafter"/>
</dbReference>
<dbReference type="SMART" id="SM00568">
    <property type="entry name" value="GRAM"/>
    <property type="match status" value="1"/>
</dbReference>
<feature type="region of interest" description="Disordered" evidence="6">
    <location>
        <begin position="18"/>
        <end position="68"/>
    </location>
</feature>
<dbReference type="Gene3D" id="2.30.29.30">
    <property type="entry name" value="Pleckstrin-homology domain (PH domain)/Phosphotyrosine-binding domain (PTB)"/>
    <property type="match status" value="1"/>
</dbReference>
<gene>
    <name evidence="9" type="ORF">TCEB3V08_LOCUS4338</name>
</gene>
<evidence type="ECO:0000256" key="5">
    <source>
        <dbReference type="SAM" id="Coils"/>
    </source>
</evidence>
<dbReference type="InterPro" id="IPR011993">
    <property type="entry name" value="PH-like_dom_sf"/>
</dbReference>
<keyword evidence="4 7" id="KW-0472">Membrane</keyword>